<keyword evidence="2" id="KW-0732">Signal</keyword>
<sequence length="119" mass="13458">MTLQFTLILTWWFLLIEITALNHSYYTSFMNEAGQYICTATDPRDKRPLDSDPVTLNIRQPEALPAGTLDRDGFLRITNAKMSDAGEYICTATDPRGGPPSEAPPARLNVNPRKFHRFN</sequence>
<dbReference type="InterPro" id="IPR003599">
    <property type="entry name" value="Ig_sub"/>
</dbReference>
<dbReference type="Proteomes" id="UP000230423">
    <property type="component" value="Unassembled WGS sequence"/>
</dbReference>
<dbReference type="InterPro" id="IPR013783">
    <property type="entry name" value="Ig-like_fold"/>
</dbReference>
<feature type="signal peptide" evidence="2">
    <location>
        <begin position="1"/>
        <end position="20"/>
    </location>
</feature>
<dbReference type="EMBL" id="KZ390408">
    <property type="protein sequence ID" value="PIO54962.1"/>
    <property type="molecule type" value="Genomic_DNA"/>
</dbReference>
<dbReference type="Gene3D" id="2.60.40.10">
    <property type="entry name" value="Immunoglobulins"/>
    <property type="match status" value="1"/>
</dbReference>
<dbReference type="OrthoDB" id="10055367at2759"/>
<accession>A0A2G9TBN9</accession>
<gene>
    <name evidence="4" type="ORF">TELCIR_23663</name>
</gene>
<reference evidence="4 5" key="1">
    <citation type="submission" date="2015-09" db="EMBL/GenBank/DDBJ databases">
        <title>Draft genome of the parasitic nematode Teladorsagia circumcincta isolate WARC Sus (inbred).</title>
        <authorList>
            <person name="Mitreva M."/>
        </authorList>
    </citation>
    <scope>NUCLEOTIDE SEQUENCE [LARGE SCALE GENOMIC DNA]</scope>
    <source>
        <strain evidence="4 5">S</strain>
    </source>
</reference>
<feature type="region of interest" description="Disordered" evidence="1">
    <location>
        <begin position="93"/>
        <end position="119"/>
    </location>
</feature>
<evidence type="ECO:0000259" key="3">
    <source>
        <dbReference type="SMART" id="SM00409"/>
    </source>
</evidence>
<evidence type="ECO:0000313" key="4">
    <source>
        <dbReference type="EMBL" id="PIO54962.1"/>
    </source>
</evidence>
<feature type="domain" description="Immunoglobulin" evidence="3">
    <location>
        <begin position="43"/>
        <end position="111"/>
    </location>
</feature>
<evidence type="ECO:0000313" key="5">
    <source>
        <dbReference type="Proteomes" id="UP000230423"/>
    </source>
</evidence>
<name>A0A2G9TBN9_TELCI</name>
<keyword evidence="5" id="KW-1185">Reference proteome</keyword>
<dbReference type="SMART" id="SM00409">
    <property type="entry name" value="IG"/>
    <property type="match status" value="1"/>
</dbReference>
<dbReference type="CDD" id="cd00096">
    <property type="entry name" value="Ig"/>
    <property type="match status" value="1"/>
</dbReference>
<evidence type="ECO:0000256" key="1">
    <source>
        <dbReference type="SAM" id="MobiDB-lite"/>
    </source>
</evidence>
<evidence type="ECO:0000256" key="2">
    <source>
        <dbReference type="SAM" id="SignalP"/>
    </source>
</evidence>
<proteinExistence type="predicted"/>
<dbReference type="InterPro" id="IPR036179">
    <property type="entry name" value="Ig-like_dom_sf"/>
</dbReference>
<dbReference type="AlphaFoldDB" id="A0A2G9TBN9"/>
<feature type="chain" id="PRO_5013594143" description="Immunoglobulin domain-containing protein" evidence="2">
    <location>
        <begin position="21"/>
        <end position="119"/>
    </location>
</feature>
<protein>
    <recommendedName>
        <fullName evidence="3">Immunoglobulin domain-containing protein</fullName>
    </recommendedName>
</protein>
<organism evidence="4 5">
    <name type="scientific">Teladorsagia circumcincta</name>
    <name type="common">Brown stomach worm</name>
    <name type="synonym">Ostertagia circumcincta</name>
    <dbReference type="NCBI Taxonomy" id="45464"/>
    <lineage>
        <taxon>Eukaryota</taxon>
        <taxon>Metazoa</taxon>
        <taxon>Ecdysozoa</taxon>
        <taxon>Nematoda</taxon>
        <taxon>Chromadorea</taxon>
        <taxon>Rhabditida</taxon>
        <taxon>Rhabditina</taxon>
        <taxon>Rhabditomorpha</taxon>
        <taxon>Strongyloidea</taxon>
        <taxon>Trichostrongylidae</taxon>
        <taxon>Teladorsagia</taxon>
    </lineage>
</organism>
<dbReference type="SUPFAM" id="SSF48726">
    <property type="entry name" value="Immunoglobulin"/>
    <property type="match status" value="1"/>
</dbReference>